<dbReference type="Proteomes" id="UP000245609">
    <property type="component" value="Unassembled WGS sequence"/>
</dbReference>
<feature type="region of interest" description="Disordered" evidence="1">
    <location>
        <begin position="183"/>
        <end position="229"/>
    </location>
</feature>
<feature type="compositionally biased region" description="Polar residues" evidence="1">
    <location>
        <begin position="190"/>
        <end position="201"/>
    </location>
</feature>
<dbReference type="OrthoDB" id="2189509at2759"/>
<feature type="region of interest" description="Disordered" evidence="1">
    <location>
        <begin position="28"/>
        <end position="58"/>
    </location>
</feature>
<protein>
    <submittedName>
        <fullName evidence="2">Uncharacterized protein</fullName>
    </submittedName>
</protein>
<dbReference type="EMBL" id="MBFS01000682">
    <property type="protein sequence ID" value="PVV01959.1"/>
    <property type="molecule type" value="Genomic_DNA"/>
</dbReference>
<reference evidence="2 3" key="1">
    <citation type="journal article" date="2018" name="MBio">
        <title>Comparative Genomics Reveals the Core Gene Toolbox for the Fungus-Insect Symbiosis.</title>
        <authorList>
            <person name="Wang Y."/>
            <person name="Stata M."/>
            <person name="Wang W."/>
            <person name="Stajich J.E."/>
            <person name="White M.M."/>
            <person name="Moncalvo J.M."/>
        </authorList>
    </citation>
    <scope>NUCLEOTIDE SEQUENCE [LARGE SCALE GENOMIC DNA]</scope>
    <source>
        <strain evidence="2 3">SC-DP-2</strain>
    </source>
</reference>
<feature type="compositionally biased region" description="Basic and acidic residues" evidence="1">
    <location>
        <begin position="219"/>
        <end position="229"/>
    </location>
</feature>
<gene>
    <name evidence="2" type="ORF">BB560_003603</name>
</gene>
<sequence length="688" mass="77926">MENGQENQPRMEFDDYKFDDLDLFSRIADKLGNNKEPNQKGGKGQEEIASRKARPSLEIEKKKLTKKLNRHSRVKNVDNAAEFIKRMSREVSGISNHPSSLQKFSSSELQSPGIRMRSDSSNTMSKATKRESRLVSGIPIMQLGTTSEMNIKGSKKSEYSKFTTDKSNISLNVLGPSKEVLLPESGFEKNPNTSIDPNSAEKQAKKSKRTSGIPIKRLSRPEEKNLEDGYDRFAENKLMDLETEPFDDQEPMFKVEKGSQASKIIRLSKSYSDMFGNPDTQSKRITVIEDKAQEPKPPELEFDAYNEDSSLESYNYNIEESFICISDSREIVNADNSISSLYFSIPNNNVFLDDSILQVGEVKAPGNGKYYINNKLVGIIDASEEDPFSFQTWSLLLYKHFNSRIDLVLARVKTIDEEKKQPKYSYYLAQYFNQLYFRVDLDIDKIYKMKIKNPIDGKMVVGVDYFKITKENTQECQFSSGFSEISARQTEVNVILSSEYFWDDQLKGGDLLGEEKEFGTQEEIFFMSSKVPIRKASVASDTTSIVGSMMSDWTQTTKIQQSDDFLNAKFSPAESIMASSQTPPRSMSIRNTGLSDEKSTPINPSESSKNAKFMGGKGKCKVYSKDTNGQMLSKMLKCRSEMKEAKADRKKGENGNNDLDKFFTFFVAEYLCTDDDFPDSPSSKDPRG</sequence>
<dbReference type="InterPro" id="IPR031537">
    <property type="entry name" value="DUF5092"/>
</dbReference>
<feature type="region of interest" description="Disordered" evidence="1">
    <location>
        <begin position="93"/>
        <end position="130"/>
    </location>
</feature>
<feature type="compositionally biased region" description="Basic and acidic residues" evidence="1">
    <location>
        <begin position="43"/>
        <end position="58"/>
    </location>
</feature>
<evidence type="ECO:0000313" key="3">
    <source>
        <dbReference type="Proteomes" id="UP000245609"/>
    </source>
</evidence>
<dbReference type="AlphaFoldDB" id="A0A2T9ZBG9"/>
<feature type="region of interest" description="Disordered" evidence="1">
    <location>
        <begin position="575"/>
        <end position="613"/>
    </location>
</feature>
<feature type="compositionally biased region" description="Polar residues" evidence="1">
    <location>
        <begin position="577"/>
        <end position="610"/>
    </location>
</feature>
<evidence type="ECO:0000313" key="2">
    <source>
        <dbReference type="EMBL" id="PVV01959.1"/>
    </source>
</evidence>
<name>A0A2T9ZBG9_9FUNG</name>
<dbReference type="STRING" id="133381.A0A2T9ZBG9"/>
<evidence type="ECO:0000256" key="1">
    <source>
        <dbReference type="SAM" id="MobiDB-lite"/>
    </source>
</evidence>
<organism evidence="2 3">
    <name type="scientific">Smittium megazygosporum</name>
    <dbReference type="NCBI Taxonomy" id="133381"/>
    <lineage>
        <taxon>Eukaryota</taxon>
        <taxon>Fungi</taxon>
        <taxon>Fungi incertae sedis</taxon>
        <taxon>Zoopagomycota</taxon>
        <taxon>Kickxellomycotina</taxon>
        <taxon>Harpellomycetes</taxon>
        <taxon>Harpellales</taxon>
        <taxon>Legeriomycetaceae</taxon>
        <taxon>Smittium</taxon>
    </lineage>
</organism>
<proteinExistence type="predicted"/>
<comment type="caution">
    <text evidence="2">The sequence shown here is derived from an EMBL/GenBank/DDBJ whole genome shotgun (WGS) entry which is preliminary data.</text>
</comment>
<accession>A0A2T9ZBG9</accession>
<keyword evidence="3" id="KW-1185">Reference proteome</keyword>
<dbReference type="Pfam" id="PF17010">
    <property type="entry name" value="DUF5092"/>
    <property type="match status" value="1"/>
</dbReference>
<feature type="compositionally biased region" description="Polar residues" evidence="1">
    <location>
        <begin position="93"/>
        <end position="110"/>
    </location>
</feature>